<dbReference type="AlphaFoldDB" id="A0A086XQK0"/>
<evidence type="ECO:0000313" key="3">
    <source>
        <dbReference type="Proteomes" id="UP000028824"/>
    </source>
</evidence>
<feature type="region of interest" description="Disordered" evidence="1">
    <location>
        <begin position="34"/>
        <end position="77"/>
    </location>
</feature>
<reference evidence="2 3" key="1">
    <citation type="submission" date="2014-03" db="EMBL/GenBank/DDBJ databases">
        <title>Genome of Paenirhodobacter enshiensis DW2-9.</title>
        <authorList>
            <person name="Wang D."/>
            <person name="Wang G."/>
        </authorList>
    </citation>
    <scope>NUCLEOTIDE SEQUENCE [LARGE SCALE GENOMIC DNA]</scope>
    <source>
        <strain evidence="2 3">DW2-9</strain>
    </source>
</reference>
<keyword evidence="3" id="KW-1185">Reference proteome</keyword>
<evidence type="ECO:0000256" key="1">
    <source>
        <dbReference type="SAM" id="MobiDB-lite"/>
    </source>
</evidence>
<comment type="caution">
    <text evidence="2">The sequence shown here is derived from an EMBL/GenBank/DDBJ whole genome shotgun (WGS) entry which is preliminary data.</text>
</comment>
<proteinExistence type="predicted"/>
<dbReference type="STRING" id="1105367.CG50_10945"/>
<evidence type="ECO:0000313" key="2">
    <source>
        <dbReference type="EMBL" id="KFI24300.1"/>
    </source>
</evidence>
<dbReference type="OrthoDB" id="7864548at2"/>
<dbReference type="Proteomes" id="UP000028824">
    <property type="component" value="Unassembled WGS sequence"/>
</dbReference>
<organism evidence="2 3">
    <name type="scientific">Paenirhodobacter enshiensis</name>
    <dbReference type="NCBI Taxonomy" id="1105367"/>
    <lineage>
        <taxon>Bacteria</taxon>
        <taxon>Pseudomonadati</taxon>
        <taxon>Pseudomonadota</taxon>
        <taxon>Alphaproteobacteria</taxon>
        <taxon>Rhodobacterales</taxon>
        <taxon>Rhodobacter group</taxon>
        <taxon>Paenirhodobacter</taxon>
    </lineage>
</organism>
<accession>A0A086XQK0</accession>
<name>A0A086XQK0_9RHOB</name>
<sequence length="183" mass="19310">MMRKLLPILLAILGLAVGVGAGYVLRHPAENAAPDAAPCTGAECPPSQEGTALPSEKDTGSGHGAGSEGDKEKPEGAPEYVKLNNQFIVPDMRDGKVISLTVLSIGIETVPGGTEKVFDAEPKLRDTFLQILFDHANAGGFRGDFTSAGKMEDLRRALLEGSRSVLGAQARAVLISDIMRQDR</sequence>
<gene>
    <name evidence="2" type="ORF">CG50_10945</name>
</gene>
<protein>
    <recommendedName>
        <fullName evidence="4">Flagellar protein FliL</fullName>
    </recommendedName>
</protein>
<evidence type="ECO:0008006" key="4">
    <source>
        <dbReference type="Google" id="ProtNLM"/>
    </source>
</evidence>
<dbReference type="eggNOG" id="ENOG50316FU">
    <property type="taxonomic scope" value="Bacteria"/>
</dbReference>
<dbReference type="EMBL" id="JFZB01000056">
    <property type="protein sequence ID" value="KFI24300.1"/>
    <property type="molecule type" value="Genomic_DNA"/>
</dbReference>